<gene>
    <name evidence="2" type="ORF">SAMN04488544_3790</name>
</gene>
<dbReference type="RefSeq" id="WP_091078070.1">
    <property type="nucleotide sequence ID" value="NZ_LT629799.1"/>
</dbReference>
<protein>
    <submittedName>
        <fullName evidence="2">Uncharacterized protein</fullName>
    </submittedName>
</protein>
<keyword evidence="3" id="KW-1185">Reference proteome</keyword>
<name>A0A1H2NDA0_9ACTN</name>
<feature type="region of interest" description="Disordered" evidence="1">
    <location>
        <begin position="27"/>
        <end position="51"/>
    </location>
</feature>
<sequence length="65" mass="7118">MSHLPVSTLCTYGLPLRAYDHLALDVRPAERPEPSRSAAPPRPGPTRPRGLLRRVGLPRLVAGVR</sequence>
<organism evidence="2 3">
    <name type="scientific">Microlunatus sagamiharensis</name>
    <dbReference type="NCBI Taxonomy" id="546874"/>
    <lineage>
        <taxon>Bacteria</taxon>
        <taxon>Bacillati</taxon>
        <taxon>Actinomycetota</taxon>
        <taxon>Actinomycetes</taxon>
        <taxon>Propionibacteriales</taxon>
        <taxon>Propionibacteriaceae</taxon>
        <taxon>Microlunatus</taxon>
    </lineage>
</organism>
<proteinExistence type="predicted"/>
<reference evidence="3" key="1">
    <citation type="submission" date="2016-10" db="EMBL/GenBank/DDBJ databases">
        <authorList>
            <person name="Varghese N."/>
            <person name="Submissions S."/>
        </authorList>
    </citation>
    <scope>NUCLEOTIDE SEQUENCE [LARGE SCALE GENOMIC DNA]</scope>
    <source>
        <strain evidence="3">DSM 21743</strain>
    </source>
</reference>
<dbReference type="Proteomes" id="UP000198825">
    <property type="component" value="Chromosome I"/>
</dbReference>
<dbReference type="EMBL" id="LT629799">
    <property type="protein sequence ID" value="SDV03392.1"/>
    <property type="molecule type" value="Genomic_DNA"/>
</dbReference>
<dbReference type="AlphaFoldDB" id="A0A1H2NDA0"/>
<evidence type="ECO:0000313" key="3">
    <source>
        <dbReference type="Proteomes" id="UP000198825"/>
    </source>
</evidence>
<evidence type="ECO:0000256" key="1">
    <source>
        <dbReference type="SAM" id="MobiDB-lite"/>
    </source>
</evidence>
<accession>A0A1H2NDA0</accession>
<evidence type="ECO:0000313" key="2">
    <source>
        <dbReference type="EMBL" id="SDV03392.1"/>
    </source>
</evidence>